<keyword evidence="5" id="KW-0560">Oxidoreductase</keyword>
<comment type="cofactor">
    <cofactor evidence="1">
        <name>FAD</name>
        <dbReference type="ChEBI" id="CHEBI:57692"/>
    </cofactor>
</comment>
<dbReference type="GO" id="GO:0071949">
    <property type="term" value="F:FAD binding"/>
    <property type="evidence" value="ECO:0007669"/>
    <property type="project" value="InterPro"/>
</dbReference>
<evidence type="ECO:0000256" key="8">
    <source>
        <dbReference type="ARBA" id="ARBA00049547"/>
    </source>
</evidence>
<dbReference type="AlphaFoldDB" id="L0FYD7"/>
<dbReference type="PANTHER" id="PTHR11530:SF11">
    <property type="entry name" value="D-ASPARTATE OXIDASE"/>
    <property type="match status" value="1"/>
</dbReference>
<reference evidence="11" key="1">
    <citation type="submission" date="2012-02" db="EMBL/GenBank/DDBJ databases">
        <title>The complete genome of Echinicola vietnamensis DSM 17526.</title>
        <authorList>
            <person name="Lucas S."/>
            <person name="Copeland A."/>
            <person name="Lapidus A."/>
            <person name="Glavina del Rio T."/>
            <person name="Dalin E."/>
            <person name="Tice H."/>
            <person name="Bruce D."/>
            <person name="Goodwin L."/>
            <person name="Pitluck S."/>
            <person name="Peters L."/>
            <person name="Ovchinnikova G."/>
            <person name="Teshima H."/>
            <person name="Kyrpides N."/>
            <person name="Mavromatis K."/>
            <person name="Ivanova N."/>
            <person name="Brettin T."/>
            <person name="Detter J.C."/>
            <person name="Han C."/>
            <person name="Larimer F."/>
            <person name="Land M."/>
            <person name="Hauser L."/>
            <person name="Markowitz V."/>
            <person name="Cheng J.-F."/>
            <person name="Hugenholtz P."/>
            <person name="Woyke T."/>
            <person name="Wu D."/>
            <person name="Brambilla E."/>
            <person name="Klenk H.-P."/>
            <person name="Eisen J.A."/>
        </authorList>
    </citation>
    <scope>NUCLEOTIDE SEQUENCE [LARGE SCALE GENOMIC DNA]</scope>
    <source>
        <strain evidence="11">DSM 17526 / LMG 23754 / KMM 6221</strain>
    </source>
</reference>
<keyword evidence="4" id="KW-0274">FAD</keyword>
<sequence>MIYKGNKMKNHKRDFLKKAALAGIGTASLGACTHYLPTGSTANFYINHPKLPKVMVSKKRIIKETVGLRPFRQSGPRVALQELGNKTIAHNYGHGGSGWSLSWGTAMLAAELIEKTHPKTIAVIGCGISGLSTARTLQNKGYHVTIYTKDVYPNVTSALATGTWSPTSRLLNPDRLTPAFAAMFQKACQYSYDAFQRLLGIQHMVDWMESYSIRQEKPSTDSYNHYSLHDKLFTSDMDFYPSSTLLNRRENPFKRSTVYRSPTTIFNIPVYMKMLRDDFLLAGGKIEIKTFNRLEDIDNLPQQHIANCTGLGSLELFGDEELMPISGQLAFLVPQPELRYRASMGGVYFIPRQDGVMLGGNGINNNWDTTPDATVTDMYLEGVQEMMRRLRS</sequence>
<dbReference type="KEGG" id="evi:Echvi_2065"/>
<evidence type="ECO:0000256" key="7">
    <source>
        <dbReference type="ARBA" id="ARBA00039751"/>
    </source>
</evidence>
<evidence type="ECO:0000256" key="5">
    <source>
        <dbReference type="ARBA" id="ARBA00023002"/>
    </source>
</evidence>
<dbReference type="HOGENOM" id="CLU_034311_6_0_10"/>
<dbReference type="eggNOG" id="COG0665">
    <property type="taxonomic scope" value="Bacteria"/>
</dbReference>
<organism evidence="10 11">
    <name type="scientific">Echinicola vietnamensis (strain DSM 17526 / LMG 23754 / KMM 6221)</name>
    <dbReference type="NCBI Taxonomy" id="926556"/>
    <lineage>
        <taxon>Bacteria</taxon>
        <taxon>Pseudomonadati</taxon>
        <taxon>Bacteroidota</taxon>
        <taxon>Cytophagia</taxon>
        <taxon>Cytophagales</taxon>
        <taxon>Cyclobacteriaceae</taxon>
        <taxon>Echinicola</taxon>
    </lineage>
</organism>
<evidence type="ECO:0000256" key="6">
    <source>
        <dbReference type="ARBA" id="ARBA00039101"/>
    </source>
</evidence>
<dbReference type="Pfam" id="PF01266">
    <property type="entry name" value="DAO"/>
    <property type="match status" value="1"/>
</dbReference>
<dbReference type="PANTHER" id="PTHR11530">
    <property type="entry name" value="D-AMINO ACID OXIDASE"/>
    <property type="match status" value="1"/>
</dbReference>
<dbReference type="Proteomes" id="UP000010796">
    <property type="component" value="Chromosome"/>
</dbReference>
<evidence type="ECO:0000256" key="1">
    <source>
        <dbReference type="ARBA" id="ARBA00001974"/>
    </source>
</evidence>
<dbReference type="SUPFAM" id="SSF51971">
    <property type="entry name" value="Nucleotide-binding domain"/>
    <property type="match status" value="1"/>
</dbReference>
<evidence type="ECO:0000313" key="10">
    <source>
        <dbReference type="EMBL" id="AGA78317.1"/>
    </source>
</evidence>
<gene>
    <name evidence="10" type="ordered locus">Echvi_2065</name>
</gene>
<evidence type="ECO:0000259" key="9">
    <source>
        <dbReference type="Pfam" id="PF01266"/>
    </source>
</evidence>
<evidence type="ECO:0000313" key="11">
    <source>
        <dbReference type="Proteomes" id="UP000010796"/>
    </source>
</evidence>
<dbReference type="EC" id="1.4.3.3" evidence="6"/>
<dbReference type="STRING" id="926556.Echvi_2065"/>
<dbReference type="PATRIC" id="fig|926556.3.peg.2186"/>
<feature type="domain" description="FAD dependent oxidoreductase" evidence="9">
    <location>
        <begin position="121"/>
        <end position="389"/>
    </location>
</feature>
<dbReference type="Gene3D" id="3.40.50.720">
    <property type="entry name" value="NAD(P)-binding Rossmann-like Domain"/>
    <property type="match status" value="2"/>
</dbReference>
<comment type="catalytic activity">
    <reaction evidence="8">
        <text>a D-alpha-amino acid + O2 + H2O = a 2-oxocarboxylate + H2O2 + NH4(+)</text>
        <dbReference type="Rhea" id="RHEA:21816"/>
        <dbReference type="ChEBI" id="CHEBI:15377"/>
        <dbReference type="ChEBI" id="CHEBI:15379"/>
        <dbReference type="ChEBI" id="CHEBI:16240"/>
        <dbReference type="ChEBI" id="CHEBI:28938"/>
        <dbReference type="ChEBI" id="CHEBI:35179"/>
        <dbReference type="ChEBI" id="CHEBI:59871"/>
        <dbReference type="EC" id="1.4.3.3"/>
    </reaction>
    <physiologicalReaction direction="left-to-right" evidence="8">
        <dbReference type="Rhea" id="RHEA:21817"/>
    </physiologicalReaction>
</comment>
<name>L0FYD7_ECHVK</name>
<dbReference type="GO" id="GO:0005737">
    <property type="term" value="C:cytoplasm"/>
    <property type="evidence" value="ECO:0007669"/>
    <property type="project" value="TreeGrafter"/>
</dbReference>
<dbReference type="EMBL" id="CP003346">
    <property type="protein sequence ID" value="AGA78317.1"/>
    <property type="molecule type" value="Genomic_DNA"/>
</dbReference>
<dbReference type="GO" id="GO:0003884">
    <property type="term" value="F:D-amino-acid oxidase activity"/>
    <property type="evidence" value="ECO:0007669"/>
    <property type="project" value="UniProtKB-EC"/>
</dbReference>
<accession>L0FYD7</accession>
<dbReference type="InterPro" id="IPR006076">
    <property type="entry name" value="FAD-dep_OxRdtase"/>
</dbReference>
<dbReference type="OrthoDB" id="246701at2"/>
<evidence type="ECO:0000256" key="4">
    <source>
        <dbReference type="ARBA" id="ARBA00022827"/>
    </source>
</evidence>
<protein>
    <recommendedName>
        <fullName evidence="7">D-amino-acid oxidase</fullName>
        <ecNumber evidence="6">1.4.3.3</ecNumber>
    </recommendedName>
</protein>
<dbReference type="PROSITE" id="PS51257">
    <property type="entry name" value="PROKAR_LIPOPROTEIN"/>
    <property type="match status" value="1"/>
</dbReference>
<comment type="similarity">
    <text evidence="2">Belongs to the DAMOX/DASOX family.</text>
</comment>
<keyword evidence="11" id="KW-1185">Reference proteome</keyword>
<dbReference type="InterPro" id="IPR023209">
    <property type="entry name" value="DAO"/>
</dbReference>
<proteinExistence type="inferred from homology"/>
<evidence type="ECO:0000256" key="2">
    <source>
        <dbReference type="ARBA" id="ARBA00006730"/>
    </source>
</evidence>
<evidence type="ECO:0000256" key="3">
    <source>
        <dbReference type="ARBA" id="ARBA00022630"/>
    </source>
</evidence>
<keyword evidence="3" id="KW-0285">Flavoprotein</keyword>
<dbReference type="GO" id="GO:0019478">
    <property type="term" value="P:D-amino acid catabolic process"/>
    <property type="evidence" value="ECO:0007669"/>
    <property type="project" value="TreeGrafter"/>
</dbReference>
<dbReference type="Gene3D" id="3.30.9.10">
    <property type="entry name" value="D-Amino Acid Oxidase, subunit A, domain 2"/>
    <property type="match status" value="1"/>
</dbReference>